<evidence type="ECO:0000313" key="3">
    <source>
        <dbReference type="Proteomes" id="UP000468735"/>
    </source>
</evidence>
<evidence type="ECO:0000313" key="2">
    <source>
        <dbReference type="EMBL" id="KAB2344838.1"/>
    </source>
</evidence>
<keyword evidence="1" id="KW-0812">Transmembrane</keyword>
<reference evidence="2 3" key="1">
    <citation type="submission" date="2019-09" db="EMBL/GenBank/DDBJ databases">
        <title>Actinomadura physcomitrii sp. nov., a novel actinomycete isolated from moss [Physcomitrium sphaericum (Ludw) Fuernr].</title>
        <authorList>
            <person name="Zhuang X."/>
            <person name="Liu C."/>
        </authorList>
    </citation>
    <scope>NUCLEOTIDE SEQUENCE [LARGE SCALE GENOMIC DNA]</scope>
    <source>
        <strain evidence="2 3">HMC1</strain>
    </source>
</reference>
<accession>A0A6H9YU70</accession>
<dbReference type="EMBL" id="WBMT01000015">
    <property type="protein sequence ID" value="KAB2344838.1"/>
    <property type="molecule type" value="Genomic_DNA"/>
</dbReference>
<dbReference type="RefSeq" id="WP_151565206.1">
    <property type="nucleotide sequence ID" value="NZ_WBMT01000015.1"/>
</dbReference>
<dbReference type="AlphaFoldDB" id="A0A6H9YU70"/>
<name>A0A6H9YU70_9ACTN</name>
<keyword evidence="1" id="KW-1133">Transmembrane helix</keyword>
<sequence>MDSLLRWSPELSPELQWFIFFAGGVFVILVALAVVRALFAGDRETRTDAHDVLNTLLDAFLFRRRGR</sequence>
<proteinExistence type="predicted"/>
<dbReference type="Proteomes" id="UP000468735">
    <property type="component" value="Unassembled WGS sequence"/>
</dbReference>
<evidence type="ECO:0000256" key="1">
    <source>
        <dbReference type="SAM" id="Phobius"/>
    </source>
</evidence>
<comment type="caution">
    <text evidence="2">The sequence shown here is derived from an EMBL/GenBank/DDBJ whole genome shotgun (WGS) entry which is preliminary data.</text>
</comment>
<protein>
    <submittedName>
        <fullName evidence="2">Uncharacterized protein</fullName>
    </submittedName>
</protein>
<organism evidence="2 3">
    <name type="scientific">Actinomadura rudentiformis</name>
    <dbReference type="NCBI Taxonomy" id="359158"/>
    <lineage>
        <taxon>Bacteria</taxon>
        <taxon>Bacillati</taxon>
        <taxon>Actinomycetota</taxon>
        <taxon>Actinomycetes</taxon>
        <taxon>Streptosporangiales</taxon>
        <taxon>Thermomonosporaceae</taxon>
        <taxon>Actinomadura</taxon>
    </lineage>
</organism>
<keyword evidence="1" id="KW-0472">Membrane</keyword>
<gene>
    <name evidence="2" type="ORF">F8566_30060</name>
</gene>
<feature type="transmembrane region" description="Helical" evidence="1">
    <location>
        <begin position="15"/>
        <end position="39"/>
    </location>
</feature>
<keyword evidence="3" id="KW-1185">Reference proteome</keyword>